<evidence type="ECO:0000313" key="2">
    <source>
        <dbReference type="Proteomes" id="UP000503498"/>
    </source>
</evidence>
<dbReference type="EMBL" id="CP051651">
    <property type="protein sequence ID" value="QJD69001.1"/>
    <property type="molecule type" value="Genomic_DNA"/>
</dbReference>
<accession>A0A7Z2ZI58</accession>
<dbReference type="AlphaFoldDB" id="A0A7Z2ZI58"/>
<protein>
    <submittedName>
        <fullName evidence="1">Uncharacterized protein</fullName>
    </submittedName>
</protein>
<organism evidence="1 2">
    <name type="scientific">Xanthomonas campestris pv. badrii</name>
    <dbReference type="NCBI Taxonomy" id="149696"/>
    <lineage>
        <taxon>Bacteria</taxon>
        <taxon>Pseudomonadati</taxon>
        <taxon>Pseudomonadota</taxon>
        <taxon>Gammaproteobacteria</taxon>
        <taxon>Lysobacterales</taxon>
        <taxon>Lysobacteraceae</taxon>
        <taxon>Xanthomonas</taxon>
    </lineage>
</organism>
<reference evidence="1 2" key="2">
    <citation type="submission" date="2020-04" db="EMBL/GenBank/DDBJ databases">
        <authorList>
            <person name="Fomenkov A."/>
            <person name="Anton B.P."/>
            <person name="Roberts R.J."/>
        </authorList>
    </citation>
    <scope>NUCLEOTIDE SEQUENCE [LARGE SCALE GENOMIC DNA]</scope>
    <source>
        <strain evidence="1 2">NEB122</strain>
    </source>
</reference>
<sequence>MTPLDKPLRRELHIGDQAYTLLIDPQGLKLMEKGRRKGVRLRWDDLVSGDAAVAHALQASLEDR</sequence>
<dbReference type="RefSeq" id="WP_169707171.1">
    <property type="nucleotide sequence ID" value="NZ_CP051651.1"/>
</dbReference>
<proteinExistence type="predicted"/>
<gene>
    <name evidence="1" type="ORF">HG421_15675</name>
</gene>
<evidence type="ECO:0000313" key="1">
    <source>
        <dbReference type="EMBL" id="QJD69001.1"/>
    </source>
</evidence>
<name>A0A7Z2ZI58_XANCA</name>
<dbReference type="Proteomes" id="UP000503498">
    <property type="component" value="Chromosome"/>
</dbReference>
<reference evidence="1 2" key="1">
    <citation type="submission" date="2020-04" db="EMBL/GenBank/DDBJ databases">
        <title>Genome-Wide Identification of 5-Methylcytosine Sites in Bacterial Genomes By High-Throughput Sequencing of MspJI Restriction Fragments.</title>
        <authorList>
            <person name="Wu V."/>
        </authorList>
    </citation>
    <scope>NUCLEOTIDE SEQUENCE [LARGE SCALE GENOMIC DNA]</scope>
    <source>
        <strain evidence="1 2">NEB122</strain>
    </source>
</reference>